<dbReference type="InterPro" id="IPR021757">
    <property type="entry name" value="Ribosomal_mL46_N"/>
</dbReference>
<evidence type="ECO:0000313" key="23">
    <source>
        <dbReference type="EMBL" id="CAG9808783.1"/>
    </source>
</evidence>
<keyword evidence="7" id="KW-0833">Ubl conjugation pathway</keyword>
<dbReference type="InterPro" id="IPR000608">
    <property type="entry name" value="UBC"/>
</dbReference>
<dbReference type="EC" id="2.3.2.23" evidence="4"/>
<keyword evidence="8" id="KW-0067">ATP-binding</keyword>
<dbReference type="InterPro" id="IPR016135">
    <property type="entry name" value="UBQ-conjugating_enzyme/RWD"/>
</dbReference>
<dbReference type="CDD" id="cd23796">
    <property type="entry name" value="UBCc_UBE2G2"/>
    <property type="match status" value="1"/>
</dbReference>
<evidence type="ECO:0000256" key="12">
    <source>
        <dbReference type="ARBA" id="ARBA00023274"/>
    </source>
</evidence>
<evidence type="ECO:0000256" key="19">
    <source>
        <dbReference type="ARBA" id="ARBA00079258"/>
    </source>
</evidence>
<evidence type="ECO:0000256" key="7">
    <source>
        <dbReference type="ARBA" id="ARBA00022786"/>
    </source>
</evidence>
<evidence type="ECO:0000256" key="9">
    <source>
        <dbReference type="ARBA" id="ARBA00022946"/>
    </source>
</evidence>
<dbReference type="Pfam" id="PF11788">
    <property type="entry name" value="MRP-L46"/>
    <property type="match status" value="1"/>
</dbReference>
<comment type="subunit">
    <text evidence="16">Interacts with AUP1 (via C-terminus); the interaction recruits UBE2G2 to lipid droplets. Interacts with ubiquitin ligases AMFR/gp78 and RNF139/TRC8; recruitment to lipid droplets by AUP1 facilitates interaction of UBE2G2 with AMFR and RNF139, leading to sterol-induced ubiquitination of 3-hydroxy-3-methylglutaryl coenzyme A reductase and its subsequent proteasomal degradation.</text>
</comment>
<dbReference type="InterPro" id="IPR033650">
    <property type="entry name" value="Ribosomal_mL46_NUDIX"/>
</dbReference>
<evidence type="ECO:0000256" key="1">
    <source>
        <dbReference type="ARBA" id="ARBA00000485"/>
    </source>
</evidence>
<evidence type="ECO:0000256" key="2">
    <source>
        <dbReference type="ARBA" id="ARBA00004173"/>
    </source>
</evidence>
<dbReference type="GO" id="GO:0005743">
    <property type="term" value="C:mitochondrial inner membrane"/>
    <property type="evidence" value="ECO:0007669"/>
    <property type="project" value="UniProtKB-ARBA"/>
</dbReference>
<comment type="catalytic activity">
    <reaction evidence="1">
        <text>S-ubiquitinyl-[E1 ubiquitin-activating enzyme]-L-cysteine + [E2 ubiquitin-conjugating enzyme]-L-cysteine = [E1 ubiquitin-activating enzyme]-L-cysteine + S-ubiquitinyl-[E2 ubiquitin-conjugating enzyme]-L-cysteine.</text>
        <dbReference type="EC" id="2.3.2.23"/>
    </reaction>
</comment>
<dbReference type="InterPro" id="IPR023313">
    <property type="entry name" value="UBQ-conjugating_AS"/>
</dbReference>
<evidence type="ECO:0000259" key="22">
    <source>
        <dbReference type="PROSITE" id="PS50127"/>
    </source>
</evidence>
<keyword evidence="5" id="KW-0808">Transferase</keyword>
<evidence type="ECO:0000256" key="16">
    <source>
        <dbReference type="ARBA" id="ARBA00063420"/>
    </source>
</evidence>
<keyword evidence="10" id="KW-0689">Ribosomal protein</keyword>
<dbReference type="Gene3D" id="3.90.79.10">
    <property type="entry name" value="Nucleoside Triphosphate Pyrophosphohydrolase"/>
    <property type="match status" value="1"/>
</dbReference>
<reference evidence="23" key="1">
    <citation type="submission" date="2022-01" db="EMBL/GenBank/DDBJ databases">
        <authorList>
            <person name="King R."/>
        </authorList>
    </citation>
    <scope>NUCLEOTIDE SEQUENCE</scope>
</reference>
<protein>
    <recommendedName>
        <fullName evidence="13">Large ribosomal subunit protein mL46</fullName>
        <ecNumber evidence="4">2.3.2.23</ecNumber>
    </recommendedName>
    <alternativeName>
        <fullName evidence="14">39S ribosomal protein L46, mitochondrial</fullName>
    </alternativeName>
    <alternativeName>
        <fullName evidence="20">E2 ubiquitin-conjugating enzyme G2</fullName>
    </alternativeName>
    <alternativeName>
        <fullName evidence="18">Ubiquitin carrier protein G2</fullName>
    </alternativeName>
    <alternativeName>
        <fullName evidence="17">Ubiquitin-conjugating enzyme E2 G2</fullName>
    </alternativeName>
    <alternativeName>
        <fullName evidence="19">Ubiquitin-protein ligase G2</fullName>
    </alternativeName>
</protein>
<sequence length="431" mass="49433">MLKKIIQNSLIIQSRRLATVARTGTKEKYDLYAGVLIERLPIVSKKFNDIENEVIQMFQKIEFENSLKNDHEIRKEKDARKQKLLKAGKLDNEGEQDSIVLQTAQDFEDAGHDELAKFECAPRETEDDKKNNTKSLNRKLDDTLMLVCNHQLGKENVTLLPQDKWIEGETLRQTAERIVKDKCGTDLKVHFYGNAPIGFYKYKYPLSERKESVGAKVFFFRAIYNSGDVADQKLKYEWVNDDELKSKIKSNSYYESLNYHRSRLKIMAGQALRRLMAEYKQLTLNAPDGIIAGPISEENFFEWEALISGPVDTVFEGGLFPAKLVFPTDYPLNPPKMSFLCEMFHPNIFPDGRVCISILHSPGDDPLGYESSAERWSPVQSVEKILLSVVSMLAEPNNESPANVDASKMYRENRDEFNRMAQRLVRKTLGL</sequence>
<dbReference type="GO" id="GO:0061631">
    <property type="term" value="F:ubiquitin conjugating enzyme activity"/>
    <property type="evidence" value="ECO:0007669"/>
    <property type="project" value="UniProtKB-EC"/>
</dbReference>
<dbReference type="PROSITE" id="PS50127">
    <property type="entry name" value="UBC_2"/>
    <property type="match status" value="1"/>
</dbReference>
<comment type="subcellular location">
    <subcellularLocation>
        <location evidence="2">Mitochondrion</location>
    </subcellularLocation>
</comment>
<dbReference type="InterPro" id="IPR040008">
    <property type="entry name" value="Ribosomal_mL46"/>
</dbReference>
<evidence type="ECO:0000256" key="14">
    <source>
        <dbReference type="ARBA" id="ARBA00035534"/>
    </source>
</evidence>
<evidence type="ECO:0000256" key="13">
    <source>
        <dbReference type="ARBA" id="ARBA00035190"/>
    </source>
</evidence>
<evidence type="ECO:0000256" key="17">
    <source>
        <dbReference type="ARBA" id="ARBA00073285"/>
    </source>
</evidence>
<dbReference type="PROSITE" id="PS00183">
    <property type="entry name" value="UBC_1"/>
    <property type="match status" value="1"/>
</dbReference>
<dbReference type="FunFam" id="3.90.79.10:FF:000018">
    <property type="entry name" value="39S ribosomal protein L46, mitochondrial"/>
    <property type="match status" value="1"/>
</dbReference>
<comment type="similarity">
    <text evidence="3">Belongs to the mitochondrion-specific ribosomal protein mL46 family.</text>
</comment>
<dbReference type="SUPFAM" id="SSF55811">
    <property type="entry name" value="Nudix"/>
    <property type="match status" value="1"/>
</dbReference>
<dbReference type="SUPFAM" id="SSF54495">
    <property type="entry name" value="UBC-like"/>
    <property type="match status" value="1"/>
</dbReference>
<evidence type="ECO:0000256" key="18">
    <source>
        <dbReference type="ARBA" id="ARBA00076340"/>
    </source>
</evidence>
<dbReference type="EMBL" id="OU895879">
    <property type="protein sequence ID" value="CAG9808783.1"/>
    <property type="molecule type" value="Genomic_DNA"/>
</dbReference>
<evidence type="ECO:0000256" key="6">
    <source>
        <dbReference type="ARBA" id="ARBA00022741"/>
    </source>
</evidence>
<dbReference type="Proteomes" id="UP001153620">
    <property type="component" value="Chromosome 3"/>
</dbReference>
<dbReference type="OrthoDB" id="194611at2759"/>
<dbReference type="CDD" id="cd04661">
    <property type="entry name" value="NUDIX_MRP_L46"/>
    <property type="match status" value="1"/>
</dbReference>
<evidence type="ECO:0000256" key="15">
    <source>
        <dbReference type="ARBA" id="ARBA00055690"/>
    </source>
</evidence>
<evidence type="ECO:0000256" key="10">
    <source>
        <dbReference type="ARBA" id="ARBA00022980"/>
    </source>
</evidence>
<evidence type="ECO:0000256" key="20">
    <source>
        <dbReference type="ARBA" id="ARBA00079959"/>
    </source>
</evidence>
<dbReference type="GO" id="GO:0005762">
    <property type="term" value="C:mitochondrial large ribosomal subunit"/>
    <property type="evidence" value="ECO:0007669"/>
    <property type="project" value="TreeGrafter"/>
</dbReference>
<feature type="active site" description="Glycyl thioester intermediate" evidence="21">
    <location>
        <position position="355"/>
    </location>
</feature>
<evidence type="ECO:0000256" key="11">
    <source>
        <dbReference type="ARBA" id="ARBA00023128"/>
    </source>
</evidence>
<dbReference type="Pfam" id="PF00179">
    <property type="entry name" value="UQ_con"/>
    <property type="match status" value="1"/>
</dbReference>
<gene>
    <name evidence="23" type="ORF">CHIRRI_LOCUS11619</name>
</gene>
<accession>A0A9N9S4Z2</accession>
<dbReference type="SMART" id="SM00212">
    <property type="entry name" value="UBCc"/>
    <property type="match status" value="1"/>
</dbReference>
<keyword evidence="6" id="KW-0547">Nucleotide-binding</keyword>
<name>A0A9N9S4Z2_9DIPT</name>
<organism evidence="23 24">
    <name type="scientific">Chironomus riparius</name>
    <dbReference type="NCBI Taxonomy" id="315576"/>
    <lineage>
        <taxon>Eukaryota</taxon>
        <taxon>Metazoa</taxon>
        <taxon>Ecdysozoa</taxon>
        <taxon>Arthropoda</taxon>
        <taxon>Hexapoda</taxon>
        <taxon>Insecta</taxon>
        <taxon>Pterygota</taxon>
        <taxon>Neoptera</taxon>
        <taxon>Endopterygota</taxon>
        <taxon>Diptera</taxon>
        <taxon>Nematocera</taxon>
        <taxon>Chironomoidea</taxon>
        <taxon>Chironomidae</taxon>
        <taxon>Chironominae</taxon>
        <taxon>Chironomus</taxon>
    </lineage>
</organism>
<comment type="function">
    <text evidence="15">Accepts ubiquitin from the E1 complex and catalyzes its covalent attachment to other proteins. In vitro catalyzes 'Lys-48'-linked polyubiquitination. Involved in endoplasmic reticulum-associated degradation (ERAD). Required for sterol-induced ubiquitination of 3-hydroxy-3-methylglutaryl coenzyme A reductase and its subsequent proteasomal degradation.</text>
</comment>
<proteinExistence type="inferred from homology"/>
<dbReference type="GO" id="GO:0005524">
    <property type="term" value="F:ATP binding"/>
    <property type="evidence" value="ECO:0007669"/>
    <property type="project" value="UniProtKB-KW"/>
</dbReference>
<feature type="domain" description="UBC core" evidence="22">
    <location>
        <begin position="270"/>
        <end position="430"/>
    </location>
</feature>
<dbReference type="InterPro" id="IPR015797">
    <property type="entry name" value="NUDIX_hydrolase-like_dom_sf"/>
</dbReference>
<dbReference type="Gene3D" id="3.10.110.10">
    <property type="entry name" value="Ubiquitin Conjugating Enzyme"/>
    <property type="match status" value="1"/>
</dbReference>
<evidence type="ECO:0000313" key="24">
    <source>
        <dbReference type="Proteomes" id="UP001153620"/>
    </source>
</evidence>
<dbReference type="FunFam" id="3.10.110.10:FF:000008">
    <property type="entry name" value="Ubiquitin-conjugating enzyme E2 G2"/>
    <property type="match status" value="1"/>
</dbReference>
<dbReference type="PANTHER" id="PTHR13124:SF12">
    <property type="entry name" value="LARGE RIBOSOMAL SUBUNIT PROTEIN ML46"/>
    <property type="match status" value="1"/>
</dbReference>
<keyword evidence="12" id="KW-0687">Ribonucleoprotein</keyword>
<evidence type="ECO:0000256" key="3">
    <source>
        <dbReference type="ARBA" id="ARBA00009070"/>
    </source>
</evidence>
<evidence type="ECO:0000256" key="21">
    <source>
        <dbReference type="PROSITE-ProRule" id="PRU10133"/>
    </source>
</evidence>
<evidence type="ECO:0000256" key="5">
    <source>
        <dbReference type="ARBA" id="ARBA00022679"/>
    </source>
</evidence>
<dbReference type="AlphaFoldDB" id="A0A9N9S4Z2"/>
<dbReference type="GO" id="GO:0003735">
    <property type="term" value="F:structural constituent of ribosome"/>
    <property type="evidence" value="ECO:0007669"/>
    <property type="project" value="InterPro"/>
</dbReference>
<evidence type="ECO:0000256" key="8">
    <source>
        <dbReference type="ARBA" id="ARBA00022840"/>
    </source>
</evidence>
<dbReference type="PANTHER" id="PTHR13124">
    <property type="entry name" value="39S RIBOSOMAL PROTEIN L46, MITOCHONDRIAL PRECURSOR-RELATED"/>
    <property type="match status" value="1"/>
</dbReference>
<keyword evidence="9" id="KW-0809">Transit peptide</keyword>
<evidence type="ECO:0000256" key="4">
    <source>
        <dbReference type="ARBA" id="ARBA00012486"/>
    </source>
</evidence>
<dbReference type="GO" id="GO:0036503">
    <property type="term" value="P:ERAD pathway"/>
    <property type="evidence" value="ECO:0007669"/>
    <property type="project" value="UniProtKB-ARBA"/>
</dbReference>
<keyword evidence="24" id="KW-1185">Reference proteome</keyword>
<keyword evidence="11" id="KW-0496">Mitochondrion</keyword>
<reference evidence="23" key="2">
    <citation type="submission" date="2022-10" db="EMBL/GenBank/DDBJ databases">
        <authorList>
            <consortium name="ENA_rothamsted_submissions"/>
            <consortium name="culmorum"/>
            <person name="King R."/>
        </authorList>
    </citation>
    <scope>NUCLEOTIDE SEQUENCE</scope>
</reference>